<reference evidence="2" key="1">
    <citation type="submission" date="2021-01" db="EMBL/GenBank/DDBJ databases">
        <authorList>
            <person name="Corre E."/>
            <person name="Pelletier E."/>
            <person name="Niang G."/>
            <person name="Scheremetjew M."/>
            <person name="Finn R."/>
            <person name="Kale V."/>
            <person name="Holt S."/>
            <person name="Cochrane G."/>
            <person name="Meng A."/>
            <person name="Brown T."/>
            <person name="Cohen L."/>
        </authorList>
    </citation>
    <scope>NUCLEOTIDE SEQUENCE</scope>
    <source>
        <strain evidence="2">CCAP979/52</strain>
    </source>
</reference>
<evidence type="ECO:0000256" key="1">
    <source>
        <dbReference type="SAM" id="MobiDB-lite"/>
    </source>
</evidence>
<protein>
    <submittedName>
        <fullName evidence="2">Uncharacterized protein</fullName>
    </submittedName>
</protein>
<feature type="compositionally biased region" description="Basic and acidic residues" evidence="1">
    <location>
        <begin position="376"/>
        <end position="395"/>
    </location>
</feature>
<feature type="region of interest" description="Disordered" evidence="1">
    <location>
        <begin position="346"/>
        <end position="398"/>
    </location>
</feature>
<organism evidence="2">
    <name type="scientific">Cryptomonas curvata</name>
    <dbReference type="NCBI Taxonomy" id="233186"/>
    <lineage>
        <taxon>Eukaryota</taxon>
        <taxon>Cryptophyceae</taxon>
        <taxon>Cryptomonadales</taxon>
        <taxon>Cryptomonadaceae</taxon>
        <taxon>Cryptomonas</taxon>
    </lineage>
</organism>
<gene>
    <name evidence="2" type="ORF">CCUR1050_LOCUS9965</name>
</gene>
<evidence type="ECO:0000313" key="2">
    <source>
        <dbReference type="EMBL" id="CAD8632285.1"/>
    </source>
</evidence>
<accession>A0A7S0M5W3</accession>
<sequence>MERSEWSQALLPMMHVRGGKIIAPHPRHTEKNWSPFVIGDDLYFTYSTKPHIVMHCDWERKSGLLKCEVVQNVTSYVHEAVPHLRGDIELRGSSTAVSLTKDSSDFVALGHVHSYAWKEHYKFFFYRFSGTGPPFRLTGFSPLFTLPLPAGSGHNGHYAHGLCLQSRDLLITYGVHDDTSWYVKVPANRIVSLFDGSNLGEAQSEPFFLLTQKEPKEFPTDLFGKDMYSNLLEMEGSLRKSGHSIAAQYSAFLQDLEVMSIQQYADEARKYRRLWLQAMSKVEQQEQQCADESSRAALSGGGACLSPLEAQRAEDDAKCASWAYFSLLIHENRVLGKLDRRPLEQTVENEPAQDDHGSYDFAGHESVSPAGGPGARDVDRPKLTEHSPSVDRDSRPGMSYDEALRRAMSGSLDGAVLEALRLEHMRAEREGPGSRTAQAKINLGVALMQHANSLNYEEAYKPLYQESEEVLSAAVELEPGNEVAKRNLAAVRRNRAERAQHAQQASRAPRRPCHGGSPVPAYS</sequence>
<feature type="region of interest" description="Disordered" evidence="1">
    <location>
        <begin position="493"/>
        <end position="523"/>
    </location>
</feature>
<dbReference type="EMBL" id="HBEZ01018060">
    <property type="protein sequence ID" value="CAD8632285.1"/>
    <property type="molecule type" value="Transcribed_RNA"/>
</dbReference>
<name>A0A7S0M5W3_9CRYP</name>
<proteinExistence type="predicted"/>
<dbReference type="AlphaFoldDB" id="A0A7S0M5W3"/>